<keyword evidence="2" id="KW-1185">Reference proteome</keyword>
<dbReference type="Proteomes" id="UP001165960">
    <property type="component" value="Unassembled WGS sequence"/>
</dbReference>
<protein>
    <submittedName>
        <fullName evidence="1">Uncharacterized protein</fullName>
    </submittedName>
</protein>
<reference evidence="1" key="1">
    <citation type="submission" date="2022-04" db="EMBL/GenBank/DDBJ databases">
        <title>Genome of the entomopathogenic fungus Entomophthora muscae.</title>
        <authorList>
            <person name="Elya C."/>
            <person name="Lovett B.R."/>
            <person name="Lee E."/>
            <person name="Macias A.M."/>
            <person name="Hajek A.E."/>
            <person name="De Bivort B.L."/>
            <person name="Kasson M.T."/>
            <person name="De Fine Licht H.H."/>
            <person name="Stajich J.E."/>
        </authorList>
    </citation>
    <scope>NUCLEOTIDE SEQUENCE</scope>
    <source>
        <strain evidence="1">Berkeley</strain>
    </source>
</reference>
<dbReference type="EMBL" id="QTSX02001602">
    <property type="protein sequence ID" value="KAJ9080105.1"/>
    <property type="molecule type" value="Genomic_DNA"/>
</dbReference>
<proteinExistence type="predicted"/>
<organism evidence="1 2">
    <name type="scientific">Entomophthora muscae</name>
    <dbReference type="NCBI Taxonomy" id="34485"/>
    <lineage>
        <taxon>Eukaryota</taxon>
        <taxon>Fungi</taxon>
        <taxon>Fungi incertae sedis</taxon>
        <taxon>Zoopagomycota</taxon>
        <taxon>Entomophthoromycotina</taxon>
        <taxon>Entomophthoromycetes</taxon>
        <taxon>Entomophthorales</taxon>
        <taxon>Entomophthoraceae</taxon>
        <taxon>Entomophthora</taxon>
    </lineage>
</organism>
<sequence>MKPEPKVAVSKDWEDNCASVGQSKCECVNPQLDDEIIDTDVVIGPGGEVDNLNWLYHVNNADLCTLKENLSTKQTREILGHQKIVQELLAPYNIDTTTAQGWEYEGICLQDVLK</sequence>
<evidence type="ECO:0000313" key="2">
    <source>
        <dbReference type="Proteomes" id="UP001165960"/>
    </source>
</evidence>
<accession>A0ACC2TZZ7</accession>
<gene>
    <name evidence="1" type="ORF">DSO57_1028531</name>
</gene>
<evidence type="ECO:0000313" key="1">
    <source>
        <dbReference type="EMBL" id="KAJ9080105.1"/>
    </source>
</evidence>
<name>A0ACC2TZZ7_9FUNG</name>
<comment type="caution">
    <text evidence="1">The sequence shown here is derived from an EMBL/GenBank/DDBJ whole genome shotgun (WGS) entry which is preliminary data.</text>
</comment>